<proteinExistence type="predicted"/>
<dbReference type="Proteomes" id="UP000515125">
    <property type="component" value="Unplaced"/>
</dbReference>
<evidence type="ECO:0000313" key="1">
    <source>
        <dbReference type="Proteomes" id="UP000515125"/>
    </source>
</evidence>
<organism evidence="1 2">
    <name type="scientific">Cyclospora cayetanensis</name>
    <dbReference type="NCBI Taxonomy" id="88456"/>
    <lineage>
        <taxon>Eukaryota</taxon>
        <taxon>Sar</taxon>
        <taxon>Alveolata</taxon>
        <taxon>Apicomplexa</taxon>
        <taxon>Conoidasida</taxon>
        <taxon>Coccidia</taxon>
        <taxon>Eucoccidiorida</taxon>
        <taxon>Eimeriorina</taxon>
        <taxon>Eimeriidae</taxon>
        <taxon>Cyclospora</taxon>
    </lineage>
</organism>
<sequence length="265" mass="27826">SPRKPLGTSCTDTSSAAALAGSACLLLASLLRVGSQEQLLQYPLLQQPEQMQALLQQLLEDRAAAVQAAALQAYKHLVRQSKGQQQQLTVCWGLLPTVHAAVTTAATAAAQGAGDWKPIGEALVAAKWLCRMSAQFLHPPNTATAASAAAQICELAFAHLFSTNPVAEQLLLQLLRVRAGSGGVTEAAANSLLADLEGCSSSSTLTGRRLQQLGDYFFRVLLRVHAEAAAAQDAEGFDSSAEDAAPASALQLEAELAEENWELVV</sequence>
<evidence type="ECO:0000313" key="2">
    <source>
        <dbReference type="RefSeq" id="XP_026192920.1"/>
    </source>
</evidence>
<dbReference type="RefSeq" id="XP_026192920.1">
    <property type="nucleotide sequence ID" value="XM_026337135.1"/>
</dbReference>
<dbReference type="OrthoDB" id="10467957at2759"/>
<dbReference type="AlphaFoldDB" id="A0A6P6S0Q5"/>
<feature type="non-terminal residue" evidence="2">
    <location>
        <position position="1"/>
    </location>
</feature>
<accession>A0A6P6S0Q5</accession>
<protein>
    <submittedName>
        <fullName evidence="2">Uncharacterized protein LOC34617471</fullName>
    </submittedName>
</protein>
<reference evidence="2" key="1">
    <citation type="submission" date="2025-08" db="UniProtKB">
        <authorList>
            <consortium name="RefSeq"/>
        </authorList>
    </citation>
    <scope>IDENTIFICATION</scope>
</reference>
<name>A0A6P6S0Q5_9EIME</name>
<gene>
    <name evidence="2" type="primary">LOC34617471</name>
</gene>
<dbReference type="GeneID" id="34617471"/>
<keyword evidence="1" id="KW-1185">Reference proteome</keyword>